<dbReference type="SUPFAM" id="SSF52821">
    <property type="entry name" value="Rhodanese/Cell cycle control phosphatase"/>
    <property type="match status" value="1"/>
</dbReference>
<dbReference type="InterPro" id="IPR036873">
    <property type="entry name" value="Rhodanese-like_dom_sf"/>
</dbReference>
<dbReference type="PROSITE" id="PS00383">
    <property type="entry name" value="TYR_PHOSPHATASE_1"/>
    <property type="match status" value="1"/>
</dbReference>
<evidence type="ECO:0000313" key="3">
    <source>
        <dbReference type="EMBL" id="GAA4453900.1"/>
    </source>
</evidence>
<reference evidence="4" key="1">
    <citation type="journal article" date="2019" name="Int. J. Syst. Evol. Microbiol.">
        <title>The Global Catalogue of Microorganisms (GCM) 10K type strain sequencing project: providing services to taxonomists for standard genome sequencing and annotation.</title>
        <authorList>
            <consortium name="The Broad Institute Genomics Platform"/>
            <consortium name="The Broad Institute Genome Sequencing Center for Infectious Disease"/>
            <person name="Wu L."/>
            <person name="Ma J."/>
        </authorList>
    </citation>
    <scope>NUCLEOTIDE SEQUENCE [LARGE SCALE GENOMIC DNA]</scope>
    <source>
        <strain evidence="4">JCM 31921</strain>
    </source>
</reference>
<gene>
    <name evidence="3" type="primary">mnmH</name>
    <name evidence="3" type="ORF">GCM10023092_15000</name>
</gene>
<dbReference type="NCBIfam" id="NF008752">
    <property type="entry name" value="PRK11784.1-4"/>
    <property type="match status" value="1"/>
</dbReference>
<proteinExistence type="predicted"/>
<name>A0ABP8MP77_9BACT</name>
<dbReference type="Gene3D" id="3.40.250.10">
    <property type="entry name" value="Rhodanese-like domain"/>
    <property type="match status" value="1"/>
</dbReference>
<dbReference type="InterPro" id="IPR001763">
    <property type="entry name" value="Rhodanese-like_dom"/>
</dbReference>
<dbReference type="RefSeq" id="WP_344824811.1">
    <property type="nucleotide sequence ID" value="NZ_BAABEZ010000022.1"/>
</dbReference>
<keyword evidence="4" id="KW-1185">Reference proteome</keyword>
<dbReference type="Proteomes" id="UP001501410">
    <property type="component" value="Unassembled WGS sequence"/>
</dbReference>
<dbReference type="PANTHER" id="PTHR30401">
    <property type="entry name" value="TRNA 2-SELENOURIDINE SYNTHASE"/>
    <property type="match status" value="1"/>
</dbReference>
<comment type="caution">
    <text evidence="3">The sequence shown here is derived from an EMBL/GenBank/DDBJ whole genome shotgun (WGS) entry which is preliminary data.</text>
</comment>
<keyword evidence="1" id="KW-0711">Selenium</keyword>
<dbReference type="PROSITE" id="PS50206">
    <property type="entry name" value="RHODANESE_3"/>
    <property type="match status" value="1"/>
</dbReference>
<evidence type="ECO:0000313" key="4">
    <source>
        <dbReference type="Proteomes" id="UP001501410"/>
    </source>
</evidence>
<dbReference type="NCBIfam" id="TIGR03167">
    <property type="entry name" value="tRNA_sel_U_synt"/>
    <property type="match status" value="1"/>
</dbReference>
<sequence>MYRSISLQEWIVQSASLPLIDVRTPAEFTQGHIPGAQNVPIFSNEERVQVGTTYKQIGREPAILLGFELVGPKWAELIRQCLLLAPGKRIAVHCWRGGMRSGALAWALNFYGFEVYQVQGGYKAYRRWTLQQLQRSFNLRILGGKTGSGKTEWLHQLKAAGRQVIDLEAIAQHQGSSYGTMNRMVQPSQEHFENLLAWRLKDIDPAQPLWLEDESRRIGKREIPKDLWEQIRSAPMLDLQLPLETRVARLAAEYGVLDKDFLVECTERIGRRLGPEQTRDAVRAIREDRMPDFIRIVLFYYDKTYRKGLSMRDAQKVTALDAEALDSDSLLQSLLAFP</sequence>
<dbReference type="InterPro" id="IPR017582">
    <property type="entry name" value="SelU"/>
</dbReference>
<dbReference type="Pfam" id="PF26341">
    <property type="entry name" value="AAA_SelU"/>
    <property type="match status" value="1"/>
</dbReference>
<protein>
    <submittedName>
        <fullName evidence="3">tRNA 2-selenouridine(34) synthase MnmH</fullName>
    </submittedName>
</protein>
<organism evidence="3 4">
    <name type="scientific">Rurimicrobium arvi</name>
    <dbReference type="NCBI Taxonomy" id="2049916"/>
    <lineage>
        <taxon>Bacteria</taxon>
        <taxon>Pseudomonadati</taxon>
        <taxon>Bacteroidota</taxon>
        <taxon>Chitinophagia</taxon>
        <taxon>Chitinophagales</taxon>
        <taxon>Chitinophagaceae</taxon>
        <taxon>Rurimicrobium</taxon>
    </lineage>
</organism>
<dbReference type="InterPro" id="IPR016130">
    <property type="entry name" value="Tyr_Pase_AS"/>
</dbReference>
<dbReference type="Pfam" id="PF00581">
    <property type="entry name" value="Rhodanese"/>
    <property type="match status" value="1"/>
</dbReference>
<dbReference type="SMART" id="SM00450">
    <property type="entry name" value="RHOD"/>
    <property type="match status" value="1"/>
</dbReference>
<evidence type="ECO:0000259" key="2">
    <source>
        <dbReference type="PROSITE" id="PS50206"/>
    </source>
</evidence>
<dbReference type="NCBIfam" id="NF008750">
    <property type="entry name" value="PRK11784.1-2"/>
    <property type="match status" value="1"/>
</dbReference>
<evidence type="ECO:0000256" key="1">
    <source>
        <dbReference type="ARBA" id="ARBA00023266"/>
    </source>
</evidence>
<dbReference type="PANTHER" id="PTHR30401:SF0">
    <property type="entry name" value="TRNA 2-SELENOURIDINE SYNTHASE"/>
    <property type="match status" value="1"/>
</dbReference>
<feature type="domain" description="Rhodanese" evidence="2">
    <location>
        <begin position="13"/>
        <end position="131"/>
    </location>
</feature>
<dbReference type="InterPro" id="IPR058840">
    <property type="entry name" value="AAA_SelU"/>
</dbReference>
<dbReference type="EMBL" id="BAABEZ010000022">
    <property type="protein sequence ID" value="GAA4453900.1"/>
    <property type="molecule type" value="Genomic_DNA"/>
</dbReference>
<accession>A0ABP8MP77</accession>